<dbReference type="AlphaFoldDB" id="A0A7L5DVA8"/>
<feature type="transmembrane region" description="Helical" evidence="1">
    <location>
        <begin position="12"/>
        <end position="28"/>
    </location>
</feature>
<dbReference type="RefSeq" id="WP_169606047.1">
    <property type="nucleotide sequence ID" value="NZ_CP051682.1"/>
</dbReference>
<dbReference type="Proteomes" id="UP000503278">
    <property type="component" value="Chromosome"/>
</dbReference>
<protein>
    <submittedName>
        <fullName evidence="3">HPP family protein</fullName>
    </submittedName>
</protein>
<dbReference type="Pfam" id="PF04982">
    <property type="entry name" value="TM_HPP"/>
    <property type="match status" value="1"/>
</dbReference>
<name>A0A7L5DVA8_9SPHI</name>
<dbReference type="EMBL" id="CP051682">
    <property type="protein sequence ID" value="QJD95030.1"/>
    <property type="molecule type" value="Genomic_DNA"/>
</dbReference>
<gene>
    <name evidence="3" type="ORF">HH214_03610</name>
</gene>
<evidence type="ECO:0000313" key="3">
    <source>
        <dbReference type="EMBL" id="QJD95030.1"/>
    </source>
</evidence>
<dbReference type="PANTHER" id="PTHR33741">
    <property type="entry name" value="TRANSMEMBRANE PROTEIN DDB_G0269096-RELATED"/>
    <property type="match status" value="1"/>
</dbReference>
<evidence type="ECO:0000256" key="1">
    <source>
        <dbReference type="SAM" id="Phobius"/>
    </source>
</evidence>
<keyword evidence="1" id="KW-0472">Membrane</keyword>
<dbReference type="KEGG" id="mrob:HH214_03610"/>
<evidence type="ECO:0000259" key="2">
    <source>
        <dbReference type="Pfam" id="PF04982"/>
    </source>
</evidence>
<feature type="transmembrane region" description="Helical" evidence="1">
    <location>
        <begin position="125"/>
        <end position="147"/>
    </location>
</feature>
<dbReference type="InterPro" id="IPR007065">
    <property type="entry name" value="HPP"/>
</dbReference>
<dbReference type="InterPro" id="IPR058581">
    <property type="entry name" value="TM_HPP"/>
</dbReference>
<keyword evidence="1" id="KW-1133">Transmembrane helix</keyword>
<sequence>MRNRYNLKTEVSLALLPTLTMAGVLFLLEAYSKQHLLFASLASSAFLIYIDPQHPTNSIYTLVMAQVSAALIGAGVLKLVGPGYTSAILAMVLAIVFMVLVGVMHPPAVSTALTFAFSTGKTLPLFMIALGLLVILVVLQKVSVWLINRNVPANPISKL</sequence>
<keyword evidence="4" id="KW-1185">Reference proteome</keyword>
<dbReference type="PANTHER" id="PTHR33741:SF5">
    <property type="entry name" value="TRANSMEMBRANE PROTEIN DDB_G0269096-RELATED"/>
    <property type="match status" value="1"/>
</dbReference>
<feature type="domain" description="HPP transmembrane region" evidence="2">
    <location>
        <begin position="16"/>
        <end position="138"/>
    </location>
</feature>
<feature type="transmembrane region" description="Helical" evidence="1">
    <location>
        <begin position="58"/>
        <end position="80"/>
    </location>
</feature>
<proteinExistence type="predicted"/>
<evidence type="ECO:0000313" key="4">
    <source>
        <dbReference type="Proteomes" id="UP000503278"/>
    </source>
</evidence>
<keyword evidence="1" id="KW-0812">Transmembrane</keyword>
<accession>A0A7L5DVA8</accession>
<reference evidence="3 4" key="1">
    <citation type="submission" date="2020-04" db="EMBL/GenBank/DDBJ databases">
        <title>Genome sequencing of novel species.</title>
        <authorList>
            <person name="Heo J."/>
            <person name="Kim S.-J."/>
            <person name="Kim J.-S."/>
            <person name="Hong S.-B."/>
            <person name="Kwon S.-W."/>
        </authorList>
    </citation>
    <scope>NUCLEOTIDE SEQUENCE [LARGE SCALE GENOMIC DNA]</scope>
    <source>
        <strain evidence="3 4">F39-2</strain>
    </source>
</reference>
<organism evidence="3 4">
    <name type="scientific">Mucilaginibacter robiniae</name>
    <dbReference type="NCBI Taxonomy" id="2728022"/>
    <lineage>
        <taxon>Bacteria</taxon>
        <taxon>Pseudomonadati</taxon>
        <taxon>Bacteroidota</taxon>
        <taxon>Sphingobacteriia</taxon>
        <taxon>Sphingobacteriales</taxon>
        <taxon>Sphingobacteriaceae</taxon>
        <taxon>Mucilaginibacter</taxon>
    </lineage>
</organism>
<feature type="transmembrane region" description="Helical" evidence="1">
    <location>
        <begin position="87"/>
        <end position="105"/>
    </location>
</feature>